<name>A0A0G9JRC3_9BACT</name>
<dbReference type="PATRIC" id="fig|1447256.3.peg.2251"/>
<evidence type="ECO:0000313" key="2">
    <source>
        <dbReference type="Proteomes" id="UP000035514"/>
    </source>
</evidence>
<organism evidence="1 2">
    <name type="scientific">Aliarcobacter butzleri L348</name>
    <dbReference type="NCBI Taxonomy" id="1447256"/>
    <lineage>
        <taxon>Bacteria</taxon>
        <taxon>Pseudomonadati</taxon>
        <taxon>Campylobacterota</taxon>
        <taxon>Epsilonproteobacteria</taxon>
        <taxon>Campylobacterales</taxon>
        <taxon>Arcobacteraceae</taxon>
        <taxon>Aliarcobacter</taxon>
    </lineage>
</organism>
<sequence length="494" mass="55744">MASPLSSNYFIWESKYVNPMSLDEFLKLDEQSRIKLIASTFSNYLKFGVNVGPKDEQLAKFIYEIDEALETNDKPYISVRSGHGTGKTFVLANLTNFIGLTEDDAKIVLTAPVAAQLKNQLVPELKKWSKHLYPALDGLVDVMSMEAVYGKVNQNKAVARTARKENTEALAGVHGKFVLYIVDEASGIDQKIFDVIDGALTGDRFLFVMCSNPTRTFGTFFDSHNKNKKLYRAIHLDSEKSANVKPKWVETMAEKYGRESDTFRVRVNGNFPRTSTNSLFTIEMLEKAFDSKRMIDDSGYAVFGCDIARYGDDKTIIFCRKGYKGIFFRSYEKQDTMVTASKIIYEYNAIYDKPDYLFVDTIGVGAGVYDRLSQLGLSQKLIDANASKSSINPIYNNKRTEMYHNLAEAINKGLYIPYDEDLEEELLAITYSVEPNGKVKLCSKDEIKDSIGRSPDKSDAVALTFYEILPAQEYKKEDFAQAHQQIATVPEGAW</sequence>
<dbReference type="Proteomes" id="UP000035514">
    <property type="component" value="Unassembled WGS sequence"/>
</dbReference>
<dbReference type="AlphaFoldDB" id="A0A0G9JRC3"/>
<protein>
    <recommendedName>
        <fullName evidence="3">Terminase</fullName>
    </recommendedName>
</protein>
<reference evidence="1 2" key="1">
    <citation type="submission" date="2014-01" db="EMBL/GenBank/DDBJ databases">
        <title>Development of a Comparative Genomic Fingerprinting Assay for High Resolution Genotyping of Arcobacter butzleri.</title>
        <authorList>
            <person name="Webb A.L."/>
            <person name="Inglis G.D."/>
            <person name="Kruczkiewicz P."/>
            <person name="Selinger L.B."/>
            <person name="Taboada E.N."/>
        </authorList>
    </citation>
    <scope>NUCLEOTIDE SEQUENCE [LARGE SCALE GENOMIC DNA]</scope>
    <source>
        <strain evidence="1 2">L348</strain>
    </source>
</reference>
<gene>
    <name evidence="1" type="ORF">AA20_11480</name>
</gene>
<dbReference type="Gene3D" id="3.30.420.240">
    <property type="match status" value="1"/>
</dbReference>
<evidence type="ECO:0000313" key="1">
    <source>
        <dbReference type="EMBL" id="KLD96710.1"/>
    </source>
</evidence>
<dbReference type="InterPro" id="IPR027417">
    <property type="entry name" value="P-loop_NTPase"/>
</dbReference>
<dbReference type="EMBL" id="JAIQ01000165">
    <property type="protein sequence ID" value="KLD96710.1"/>
    <property type="molecule type" value="Genomic_DNA"/>
</dbReference>
<evidence type="ECO:0008006" key="3">
    <source>
        <dbReference type="Google" id="ProtNLM"/>
    </source>
</evidence>
<accession>A0A0G9JRC3</accession>
<comment type="caution">
    <text evidence="1">The sequence shown here is derived from an EMBL/GenBank/DDBJ whole genome shotgun (WGS) entry which is preliminary data.</text>
</comment>
<dbReference type="RefSeq" id="WP_046997319.1">
    <property type="nucleotide sequence ID" value="NZ_JAIQ01000165.1"/>
</dbReference>
<proteinExistence type="predicted"/>
<dbReference type="Gene3D" id="3.40.50.300">
    <property type="entry name" value="P-loop containing nucleotide triphosphate hydrolases"/>
    <property type="match status" value="1"/>
</dbReference>
<dbReference type="SUPFAM" id="SSF52540">
    <property type="entry name" value="P-loop containing nucleoside triphosphate hydrolases"/>
    <property type="match status" value="1"/>
</dbReference>